<keyword evidence="3" id="KW-1185">Reference proteome</keyword>
<keyword evidence="1" id="KW-0732">Signal</keyword>
<evidence type="ECO:0000256" key="1">
    <source>
        <dbReference type="SAM" id="SignalP"/>
    </source>
</evidence>
<proteinExistence type="predicted"/>
<protein>
    <recommendedName>
        <fullName evidence="4">PEP-CTERM protein-sorting domain-containing protein</fullName>
    </recommendedName>
</protein>
<dbReference type="EMBL" id="AP021861">
    <property type="protein sequence ID" value="BBO31994.1"/>
    <property type="molecule type" value="Genomic_DNA"/>
</dbReference>
<dbReference type="RefSeq" id="WP_152098041.1">
    <property type="nucleotide sequence ID" value="NZ_AP021861.1"/>
</dbReference>
<dbReference type="KEGG" id="lpav:PLANPX_1606"/>
<evidence type="ECO:0000313" key="3">
    <source>
        <dbReference type="Proteomes" id="UP000326837"/>
    </source>
</evidence>
<feature type="signal peptide" evidence="1">
    <location>
        <begin position="1"/>
        <end position="22"/>
    </location>
</feature>
<organism evidence="2 3">
    <name type="scientific">Lacipirellula parvula</name>
    <dbReference type="NCBI Taxonomy" id="2650471"/>
    <lineage>
        <taxon>Bacteria</taxon>
        <taxon>Pseudomonadati</taxon>
        <taxon>Planctomycetota</taxon>
        <taxon>Planctomycetia</taxon>
        <taxon>Pirellulales</taxon>
        <taxon>Lacipirellulaceae</taxon>
        <taxon>Lacipirellula</taxon>
    </lineage>
</organism>
<reference evidence="3" key="1">
    <citation type="submission" date="2019-10" db="EMBL/GenBank/DDBJ databases">
        <title>Lacipirellula parvula gen. nov., sp. nov., representing a lineage of planctomycetes widespread in freshwater anoxic habitats, and description of the family Lacipirellulaceae.</title>
        <authorList>
            <person name="Dedysh S.N."/>
            <person name="Kulichevskaya I.S."/>
            <person name="Beletsky A.V."/>
            <person name="Rakitin A.L."/>
            <person name="Mardanov A.V."/>
            <person name="Ivanova A.A."/>
            <person name="Saltykova V.X."/>
            <person name="Rijpstra W.I.C."/>
            <person name="Sinninghe Damste J.S."/>
            <person name="Ravin N.V."/>
        </authorList>
    </citation>
    <scope>NUCLEOTIDE SEQUENCE [LARGE SCALE GENOMIC DNA]</scope>
    <source>
        <strain evidence="3">PX69</strain>
    </source>
</reference>
<feature type="chain" id="PRO_5024842614" description="PEP-CTERM protein-sorting domain-containing protein" evidence="1">
    <location>
        <begin position="23"/>
        <end position="192"/>
    </location>
</feature>
<dbReference type="Proteomes" id="UP000326837">
    <property type="component" value="Chromosome"/>
</dbReference>
<evidence type="ECO:0000313" key="2">
    <source>
        <dbReference type="EMBL" id="BBO31994.1"/>
    </source>
</evidence>
<sequence>MNGARLITCLLFVALTAAPARAAVTQTTYRINPGGQYEYKPSPWIGIPGGVPSPFELDFGIGGTFIYELDATAKTARLLNLDLSLNGNEAIQTQSPTPGLVNAPNIERFLNSRLFVEDFLGGLLHLKSSDYSNLKLTDSLNGNLTLLGGFNNTPADGDGVFFNFSAVAIPEPTAATLVALASIVGLFFKRLA</sequence>
<dbReference type="AlphaFoldDB" id="A0A5K7X5J8"/>
<name>A0A5K7X5J8_9BACT</name>
<gene>
    <name evidence="2" type="ORF">PLANPX_1606</name>
</gene>
<accession>A0A5K7X5J8</accession>
<evidence type="ECO:0008006" key="4">
    <source>
        <dbReference type="Google" id="ProtNLM"/>
    </source>
</evidence>